<feature type="domain" description="DUF7657" evidence="3">
    <location>
        <begin position="257"/>
        <end position="671"/>
    </location>
</feature>
<feature type="transmembrane region" description="Helical" evidence="1">
    <location>
        <begin position="373"/>
        <end position="392"/>
    </location>
</feature>
<feature type="transmembrane region" description="Helical" evidence="1">
    <location>
        <begin position="732"/>
        <end position="754"/>
    </location>
</feature>
<name>A0A3M6Q3J7_9BURK</name>
<evidence type="ECO:0000256" key="1">
    <source>
        <dbReference type="SAM" id="Phobius"/>
    </source>
</evidence>
<feature type="transmembrane region" description="Helical" evidence="1">
    <location>
        <begin position="511"/>
        <end position="530"/>
    </location>
</feature>
<feature type="transmembrane region" description="Helical" evidence="1">
    <location>
        <begin position="617"/>
        <end position="641"/>
    </location>
</feature>
<feature type="transmembrane region" description="Helical" evidence="1">
    <location>
        <begin position="585"/>
        <end position="605"/>
    </location>
</feature>
<keyword evidence="1" id="KW-0472">Membrane</keyword>
<feature type="transmembrane region" description="Helical" evidence="1">
    <location>
        <begin position="701"/>
        <end position="720"/>
    </location>
</feature>
<reference evidence="4 5" key="1">
    <citation type="submission" date="2018-10" db="EMBL/GenBank/DDBJ databases">
        <title>Comamonadaceae CDC group NO-1 genome sequencing and assembly.</title>
        <authorList>
            <person name="Bernier A.-M."/>
            <person name="Bernard K."/>
        </authorList>
    </citation>
    <scope>NUCLEOTIDE SEQUENCE [LARGE SCALE GENOMIC DNA]</scope>
    <source>
        <strain evidence="4 5">NML161473</strain>
    </source>
</reference>
<dbReference type="EMBL" id="RDQL01000013">
    <property type="protein sequence ID" value="RMW97773.1"/>
    <property type="molecule type" value="Genomic_DNA"/>
</dbReference>
<feature type="transmembrane region" description="Helical" evidence="1">
    <location>
        <begin position="222"/>
        <end position="241"/>
    </location>
</feature>
<feature type="transmembrane region" description="Helical" evidence="1">
    <location>
        <begin position="481"/>
        <end position="499"/>
    </location>
</feature>
<feature type="transmembrane region" description="Helical" evidence="1">
    <location>
        <begin position="412"/>
        <end position="433"/>
    </location>
</feature>
<comment type="caution">
    <text evidence="4">The sequence shown here is derived from an EMBL/GenBank/DDBJ whole genome shotgun (WGS) entry which is preliminary data.</text>
</comment>
<dbReference type="InterPro" id="IPR056071">
    <property type="entry name" value="DUF7654"/>
</dbReference>
<dbReference type="Proteomes" id="UP000267035">
    <property type="component" value="Unassembled WGS sequence"/>
</dbReference>
<feature type="transmembrane region" description="Helical" evidence="1">
    <location>
        <begin position="653"/>
        <end position="672"/>
    </location>
</feature>
<feature type="domain" description="DUF7654" evidence="2">
    <location>
        <begin position="802"/>
        <end position="934"/>
    </location>
</feature>
<keyword evidence="1" id="KW-0812">Transmembrane</keyword>
<feature type="transmembrane region" description="Helical" evidence="1">
    <location>
        <begin position="454"/>
        <end position="475"/>
    </location>
</feature>
<feature type="transmembrane region" description="Helical" evidence="1">
    <location>
        <begin position="261"/>
        <end position="281"/>
    </location>
</feature>
<organism evidence="4 5">
    <name type="scientific">Allofranklinella schreckenbergeri</name>
    <dbReference type="NCBI Taxonomy" id="1076744"/>
    <lineage>
        <taxon>Bacteria</taxon>
        <taxon>Pseudomonadati</taxon>
        <taxon>Pseudomonadota</taxon>
        <taxon>Betaproteobacteria</taxon>
        <taxon>Burkholderiales</taxon>
        <taxon>Comamonadaceae</taxon>
        <taxon>Allofranklinella</taxon>
    </lineage>
</organism>
<proteinExistence type="predicted"/>
<dbReference type="AlphaFoldDB" id="A0A3M6Q3J7"/>
<accession>A0A3M6Q3J7</accession>
<evidence type="ECO:0000259" key="3">
    <source>
        <dbReference type="Pfam" id="PF24677"/>
    </source>
</evidence>
<dbReference type="Pfam" id="PF24672">
    <property type="entry name" value="DUF7654"/>
    <property type="match status" value="1"/>
</dbReference>
<keyword evidence="1" id="KW-1133">Transmembrane helix</keyword>
<evidence type="ECO:0000259" key="2">
    <source>
        <dbReference type="Pfam" id="PF24672"/>
    </source>
</evidence>
<evidence type="ECO:0000313" key="4">
    <source>
        <dbReference type="EMBL" id="RMW97773.1"/>
    </source>
</evidence>
<dbReference type="Pfam" id="PF24677">
    <property type="entry name" value="DUF7657"/>
    <property type="match status" value="1"/>
</dbReference>
<feature type="transmembrane region" description="Helical" evidence="1">
    <location>
        <begin position="761"/>
        <end position="779"/>
    </location>
</feature>
<evidence type="ECO:0000313" key="5">
    <source>
        <dbReference type="Proteomes" id="UP000267035"/>
    </source>
</evidence>
<dbReference type="InterPro" id="IPR056074">
    <property type="entry name" value="DUF7657"/>
</dbReference>
<gene>
    <name evidence="4" type="ORF">EBQ25_09460</name>
</gene>
<keyword evidence="5" id="KW-1185">Reference proteome</keyword>
<sequence length="937" mass="100650">MPAQSPSPCAPAARPPGQCWRPWLGWLRWLGWAGLWLCALLWLASACQATPMRPPAAALTSAPDAHTPAISPGAIPDPATLSPWDAALAESGVGLGVLESVTLTPERTLVLKGWAVSAQPNAFITLAHVWLGEQPLYTGRLGLLYPRPDVARATHHPEWLHVGFELPIALPALWPERLPSGPATLRVHIQRGDGAQFALRGDPGVFQLDLPPANAPAPAARWLLALALLAPLLALALPSGIRSARLLPTARQRALFGGSLLLSLALLVAGGWTGSSLALLLQHAPVTHDMRPYLGVAQTARTDEWLVVTPLAISQTTQPEPMAAINPLHGLHGQNMNVVGMTGAPVANLAALAKPATWGFFFLDLRRALAWDWWLPYFLCLGALWLLLQRWLGTPWRWAAVLAATYTFSPYSVSFSGWPAYLTGFAVVGLLAADRLWLRRSHAAHAPHAASSATPLWAAAGWGLLLGWAAAGFVLVLYPGWQIALAYLLAPLALAWFWHSRQRRGWGSAQWLGLLCAALVAQALLGAWWLDGQAAIEALRTSVYPGQRSTEVGGYADPWALAKGMGNFITMFQSSLWAIPSDSGSFLYVLLPLLAATLAMCLPAGQRVLHAHMHRPALLAALWAYVGFALLFMFVGLPAWLSEASLWARVPVIRLDAALGLAQTLLLAWWVGAQHRPDHLPSAALSNAALSGTASAAPWPLGLRALALASGLGLAAWLWWLHTRMLAPLQAWQTAGATALMVALAGLLGALLIGPRWRIAIALYALWTLAAALPFNPIGQAPTYVRVADALAPWLAPADASGPPARVAVVRENRWANALSAAGVAVLNTTFYEPPLRFWQQLDPGGAAARQYHRYQHLRILLAEPQELAAGAAFSIFAPTLDHVDLRVHAQRMDFSLLGVSHVLSNAADAARLRQNPSLQLLTQEGDWHLFAVQPGG</sequence>
<protein>
    <submittedName>
        <fullName evidence="4">Uncharacterized protein</fullName>
    </submittedName>
</protein>
<dbReference type="RefSeq" id="WP_122254344.1">
    <property type="nucleotide sequence ID" value="NZ_RDQL01000013.1"/>
</dbReference>